<protein>
    <submittedName>
        <fullName evidence="1">Uncharacterized protein</fullName>
    </submittedName>
</protein>
<evidence type="ECO:0000313" key="1">
    <source>
        <dbReference type="EMBL" id="KAJ2932526.1"/>
    </source>
</evidence>
<feature type="non-terminal residue" evidence="1">
    <location>
        <position position="1"/>
    </location>
</feature>
<sequence>MFHLTCFNVEGAHDPTFGLISGQLSISGNLFRRQVYTSVIDQFSNYPKSNSLKSNSLYTLAANEHSKQRVECCAVRVGEEEFGFDGYPYFSKATSHDQVLVRLLANFPPVLCAELFAMLSKISQSPSDSSFVATLYTSGNMRYTDEDEILEMCKWTVDLVSWPTFQ</sequence>
<dbReference type="AlphaFoldDB" id="A0A9W8MJ29"/>
<comment type="caution">
    <text evidence="1">The sequence shown here is derived from an EMBL/GenBank/DDBJ whole genome shotgun (WGS) entry which is preliminary data.</text>
</comment>
<dbReference type="EMBL" id="JANBPK010000770">
    <property type="protein sequence ID" value="KAJ2932526.1"/>
    <property type="molecule type" value="Genomic_DNA"/>
</dbReference>
<accession>A0A9W8MJ29</accession>
<evidence type="ECO:0000313" key="2">
    <source>
        <dbReference type="Proteomes" id="UP001140091"/>
    </source>
</evidence>
<name>A0A9W8MJ29_9AGAR</name>
<keyword evidence="2" id="KW-1185">Reference proteome</keyword>
<organism evidence="1 2">
    <name type="scientific">Candolleomyces eurysporus</name>
    <dbReference type="NCBI Taxonomy" id="2828524"/>
    <lineage>
        <taxon>Eukaryota</taxon>
        <taxon>Fungi</taxon>
        <taxon>Dikarya</taxon>
        <taxon>Basidiomycota</taxon>
        <taxon>Agaricomycotina</taxon>
        <taxon>Agaricomycetes</taxon>
        <taxon>Agaricomycetidae</taxon>
        <taxon>Agaricales</taxon>
        <taxon>Agaricineae</taxon>
        <taxon>Psathyrellaceae</taxon>
        <taxon>Candolleomyces</taxon>
    </lineage>
</organism>
<gene>
    <name evidence="1" type="ORF">H1R20_g4511</name>
</gene>
<proteinExistence type="predicted"/>
<dbReference type="OrthoDB" id="2963168at2759"/>
<dbReference type="Proteomes" id="UP001140091">
    <property type="component" value="Unassembled WGS sequence"/>
</dbReference>
<reference evidence="1" key="1">
    <citation type="submission" date="2022-06" db="EMBL/GenBank/DDBJ databases">
        <title>Genome Sequence of Candolleomyces eurysporus.</title>
        <authorList>
            <person name="Buettner E."/>
        </authorList>
    </citation>
    <scope>NUCLEOTIDE SEQUENCE</scope>
    <source>
        <strain evidence="1">VTCC 930004</strain>
    </source>
</reference>